<dbReference type="Gene3D" id="3.40.50.1000">
    <property type="entry name" value="HAD superfamily/HAD-like"/>
    <property type="match status" value="1"/>
</dbReference>
<feature type="compositionally biased region" description="Basic residues" evidence="5">
    <location>
        <begin position="276"/>
        <end position="293"/>
    </location>
</feature>
<dbReference type="Pfam" id="PF12710">
    <property type="entry name" value="HAD"/>
    <property type="match status" value="1"/>
</dbReference>
<dbReference type="SUPFAM" id="SSF56784">
    <property type="entry name" value="HAD-like"/>
    <property type="match status" value="1"/>
</dbReference>
<dbReference type="GO" id="GO:0046872">
    <property type="term" value="F:metal ion binding"/>
    <property type="evidence" value="ECO:0007669"/>
    <property type="project" value="UniProtKB-KW"/>
</dbReference>
<name>A0A6J4TLX0_9ACTN</name>
<dbReference type="EC" id="3.1.3.3" evidence="6"/>
<evidence type="ECO:0000256" key="4">
    <source>
        <dbReference type="ARBA" id="ARBA00022842"/>
    </source>
</evidence>
<dbReference type="AlphaFoldDB" id="A0A6J4TLX0"/>
<organism evidence="6">
    <name type="scientific">uncultured Solirubrobacteraceae bacterium</name>
    <dbReference type="NCBI Taxonomy" id="1162706"/>
    <lineage>
        <taxon>Bacteria</taxon>
        <taxon>Bacillati</taxon>
        <taxon>Actinomycetota</taxon>
        <taxon>Thermoleophilia</taxon>
        <taxon>Solirubrobacterales</taxon>
        <taxon>Solirubrobacteraceae</taxon>
        <taxon>environmental samples</taxon>
    </lineage>
</organism>
<dbReference type="GO" id="GO:0016787">
    <property type="term" value="F:hydrolase activity"/>
    <property type="evidence" value="ECO:0007669"/>
    <property type="project" value="UniProtKB-KW"/>
</dbReference>
<comment type="similarity">
    <text evidence="1">Belongs to the HAD-like hydrolase superfamily. SerB family.</text>
</comment>
<dbReference type="InterPro" id="IPR050582">
    <property type="entry name" value="HAD-like_SerB"/>
</dbReference>
<dbReference type="InterPro" id="IPR023214">
    <property type="entry name" value="HAD_sf"/>
</dbReference>
<dbReference type="Gene3D" id="1.20.1440.100">
    <property type="entry name" value="SG protein - dephosphorylation function"/>
    <property type="match status" value="1"/>
</dbReference>
<dbReference type="EMBL" id="CADCVQ010000157">
    <property type="protein sequence ID" value="CAA9526771.1"/>
    <property type="molecule type" value="Genomic_DNA"/>
</dbReference>
<evidence type="ECO:0000256" key="5">
    <source>
        <dbReference type="SAM" id="MobiDB-lite"/>
    </source>
</evidence>
<dbReference type="PANTHER" id="PTHR43344:SF13">
    <property type="entry name" value="PHOSPHATASE RV3661-RELATED"/>
    <property type="match status" value="1"/>
</dbReference>
<evidence type="ECO:0000256" key="1">
    <source>
        <dbReference type="ARBA" id="ARBA00009184"/>
    </source>
</evidence>
<gene>
    <name evidence="6" type="ORF">AVDCRST_MAG67-3732</name>
</gene>
<feature type="compositionally biased region" description="Low complexity" evidence="5">
    <location>
        <begin position="258"/>
        <end position="268"/>
    </location>
</feature>
<feature type="region of interest" description="Disordered" evidence="5">
    <location>
        <begin position="258"/>
        <end position="293"/>
    </location>
</feature>
<dbReference type="NCBIfam" id="TIGR01488">
    <property type="entry name" value="HAD-SF-IB"/>
    <property type="match status" value="1"/>
</dbReference>
<dbReference type="InterPro" id="IPR036412">
    <property type="entry name" value="HAD-like_sf"/>
</dbReference>
<evidence type="ECO:0000256" key="3">
    <source>
        <dbReference type="ARBA" id="ARBA00022801"/>
    </source>
</evidence>
<reference evidence="6" key="1">
    <citation type="submission" date="2020-02" db="EMBL/GenBank/DDBJ databases">
        <authorList>
            <person name="Meier V. D."/>
        </authorList>
    </citation>
    <scope>NUCLEOTIDE SEQUENCE</scope>
    <source>
        <strain evidence="6">AVDCRST_MAG67</strain>
    </source>
</reference>
<keyword evidence="3 6" id="KW-0378">Hydrolase</keyword>
<dbReference type="InterPro" id="IPR006385">
    <property type="entry name" value="HAD_hydro_SerB1"/>
</dbReference>
<keyword evidence="2" id="KW-0479">Metal-binding</keyword>
<dbReference type="PANTHER" id="PTHR43344">
    <property type="entry name" value="PHOSPHOSERINE PHOSPHATASE"/>
    <property type="match status" value="1"/>
</dbReference>
<protein>
    <submittedName>
        <fullName evidence="6">Phosphoserine phosphatase</fullName>
        <ecNumber evidence="6">3.1.3.3</ecNumber>
    </submittedName>
</protein>
<sequence length="293" mass="31225">MDGDSAMPPVGGDAGGAGGSRSAAFFDLDRTLMAGSSGWYFVRAAYEQGMIDRRRLAGDLVDAARFRLWGSTDAGTAKVRARIGTYLTGVSERDLRRMAPRVLSGVLPRLYPQMLAVAYAHQDAGRPIYICTAASQEMASMLSLVLSFDGGVGSRAEVLDGVYTGREGGLFTYREGKAQAIRELAAREGFDLATSYAYSDSESDLPMLLAVGHPVAVNPDSTLVRVAAQEGWEVLHFDRLHRRLKIAAAALAAAAAGGAGRAAVRRTAPLAPPGRVPRRHAGAKPAPRRPQRR</sequence>
<evidence type="ECO:0000313" key="6">
    <source>
        <dbReference type="EMBL" id="CAA9526771.1"/>
    </source>
</evidence>
<accession>A0A6J4TLX0</accession>
<proteinExistence type="inferred from homology"/>
<keyword evidence="4" id="KW-0460">Magnesium</keyword>
<dbReference type="NCBIfam" id="TIGR01490">
    <property type="entry name" value="HAD-SF-IB-hyp1"/>
    <property type="match status" value="1"/>
</dbReference>
<evidence type="ECO:0000256" key="2">
    <source>
        <dbReference type="ARBA" id="ARBA00022723"/>
    </source>
</evidence>